<dbReference type="Proteomes" id="UP000008370">
    <property type="component" value="Unassembled WGS sequence"/>
</dbReference>
<dbReference type="KEGG" id="pco:PHACADRAFT_255697"/>
<organism evidence="1 2">
    <name type="scientific">Phanerochaete carnosa (strain HHB-10118-sp)</name>
    <name type="common">White-rot fungus</name>
    <name type="synonym">Peniophora carnosa</name>
    <dbReference type="NCBI Taxonomy" id="650164"/>
    <lineage>
        <taxon>Eukaryota</taxon>
        <taxon>Fungi</taxon>
        <taxon>Dikarya</taxon>
        <taxon>Basidiomycota</taxon>
        <taxon>Agaricomycotina</taxon>
        <taxon>Agaricomycetes</taxon>
        <taxon>Polyporales</taxon>
        <taxon>Phanerochaetaceae</taxon>
        <taxon>Phanerochaete</taxon>
    </lineage>
</organism>
<dbReference type="InParanoid" id="K5UYK4"/>
<sequence length="56" mass="5775">MAALVTVQCIYPGRVHSSKRQSVGGAPAAPVRHNGSAPFWGGSHEYSFSIGCCLGA</sequence>
<gene>
    <name evidence="1" type="ORF">PHACADRAFT_255697</name>
</gene>
<dbReference type="EMBL" id="JH930472">
    <property type="protein sequence ID" value="EKM55231.1"/>
    <property type="molecule type" value="Genomic_DNA"/>
</dbReference>
<dbReference type="RefSeq" id="XP_007395566.1">
    <property type="nucleotide sequence ID" value="XM_007395504.1"/>
</dbReference>
<name>K5UYK4_PHACS</name>
<dbReference type="GeneID" id="18916367"/>
<evidence type="ECO:0000313" key="2">
    <source>
        <dbReference type="Proteomes" id="UP000008370"/>
    </source>
</evidence>
<keyword evidence="2" id="KW-1185">Reference proteome</keyword>
<proteinExistence type="predicted"/>
<dbReference type="AlphaFoldDB" id="K5UYK4"/>
<reference evidence="1 2" key="1">
    <citation type="journal article" date="2012" name="BMC Genomics">
        <title>Comparative genomics of the white-rot fungi, Phanerochaete carnosa and P. chrysosporium, to elucidate the genetic basis of the distinct wood types they colonize.</title>
        <authorList>
            <person name="Suzuki H."/>
            <person name="MacDonald J."/>
            <person name="Syed K."/>
            <person name="Salamov A."/>
            <person name="Hori C."/>
            <person name="Aerts A."/>
            <person name="Henrissat B."/>
            <person name="Wiebenga A."/>
            <person name="vanKuyk P.A."/>
            <person name="Barry K."/>
            <person name="Lindquist E."/>
            <person name="LaButti K."/>
            <person name="Lapidus A."/>
            <person name="Lucas S."/>
            <person name="Coutinho P."/>
            <person name="Gong Y."/>
            <person name="Samejima M."/>
            <person name="Mahadevan R."/>
            <person name="Abou-Zaid M."/>
            <person name="de Vries R.P."/>
            <person name="Igarashi K."/>
            <person name="Yadav J.S."/>
            <person name="Grigoriev I.V."/>
            <person name="Master E.R."/>
        </authorList>
    </citation>
    <scope>NUCLEOTIDE SEQUENCE [LARGE SCALE GENOMIC DNA]</scope>
    <source>
        <strain evidence="1 2">HHB-10118-sp</strain>
    </source>
</reference>
<evidence type="ECO:0000313" key="1">
    <source>
        <dbReference type="EMBL" id="EKM55231.1"/>
    </source>
</evidence>
<protein>
    <submittedName>
        <fullName evidence="1">Uncharacterized protein</fullName>
    </submittedName>
</protein>
<dbReference type="HOGENOM" id="CLU_3014923_0_0_1"/>
<accession>K5UYK4</accession>